<dbReference type="Gene3D" id="1.10.10.60">
    <property type="entry name" value="Homeodomain-like"/>
    <property type="match status" value="1"/>
</dbReference>
<evidence type="ECO:0000313" key="6">
    <source>
        <dbReference type="Proteomes" id="UP000324927"/>
    </source>
</evidence>
<dbReference type="SUPFAM" id="SSF46689">
    <property type="entry name" value="Homeodomain-like"/>
    <property type="match status" value="1"/>
</dbReference>
<organism evidence="5 6">
    <name type="scientific">Azospirillum lipoferum</name>
    <dbReference type="NCBI Taxonomy" id="193"/>
    <lineage>
        <taxon>Bacteria</taxon>
        <taxon>Pseudomonadati</taxon>
        <taxon>Pseudomonadota</taxon>
        <taxon>Alphaproteobacteria</taxon>
        <taxon>Rhodospirillales</taxon>
        <taxon>Azospirillaceae</taxon>
        <taxon>Azospirillum</taxon>
    </lineage>
</organism>
<feature type="domain" description="HTH araC/xylS-type" evidence="4">
    <location>
        <begin position="164"/>
        <end position="265"/>
    </location>
</feature>
<dbReference type="InterPro" id="IPR050204">
    <property type="entry name" value="AraC_XylS_family_regulators"/>
</dbReference>
<keyword evidence="1" id="KW-0805">Transcription regulation</keyword>
<dbReference type="PROSITE" id="PS00041">
    <property type="entry name" value="HTH_ARAC_FAMILY_1"/>
    <property type="match status" value="1"/>
</dbReference>
<dbReference type="Proteomes" id="UP000324927">
    <property type="component" value="Unassembled WGS sequence"/>
</dbReference>
<protein>
    <submittedName>
        <fullName evidence="5">AraC family transcriptional regulator</fullName>
    </submittedName>
</protein>
<dbReference type="InterPro" id="IPR018062">
    <property type="entry name" value="HTH_AraC-typ_CS"/>
</dbReference>
<dbReference type="AlphaFoldDB" id="A0A5A9GMF7"/>
<dbReference type="OrthoDB" id="8334882at2"/>
<accession>A0A5A9GMF7</accession>
<reference evidence="5 6" key="1">
    <citation type="submission" date="2019-08" db="EMBL/GenBank/DDBJ databases">
        <authorList>
            <person name="Grouzdev D."/>
            <person name="Tikhonova E."/>
            <person name="Kravchenko I."/>
        </authorList>
    </citation>
    <scope>NUCLEOTIDE SEQUENCE [LARGE SCALE GENOMIC DNA]</scope>
    <source>
        <strain evidence="5 6">59b</strain>
    </source>
</reference>
<dbReference type="Pfam" id="PF12833">
    <property type="entry name" value="HTH_18"/>
    <property type="match status" value="1"/>
</dbReference>
<sequence length="268" mass="28627">MAESGRLYKRAAAEDGAPGPLWHLGGGLTFFAGPLDYNASHQHGAPVYLAGLDGPFGLRIGGGPWLTCRTAAIPAGVPHELDLGGSPLAVFYVEATVAGFDILASLLRGAEETGGALVGGRGETRLLRDLYEDRHATRWAGEALRDLLDFSGRRATRTIDPRLSRALQALQASSDEPGDAPMPVACIARAVGLSPSRFQHLFTEEMGVPFRRYRAWSRMRTAIAEIVSGANFTTAAHTAGYADQAHFAHDFRRTFGAPASRSLTGIRS</sequence>
<name>A0A5A9GMF7_AZOLI</name>
<evidence type="ECO:0000313" key="5">
    <source>
        <dbReference type="EMBL" id="KAA0594992.1"/>
    </source>
</evidence>
<keyword evidence="3" id="KW-0804">Transcription</keyword>
<keyword evidence="2" id="KW-0238">DNA-binding</keyword>
<evidence type="ECO:0000256" key="2">
    <source>
        <dbReference type="ARBA" id="ARBA00023125"/>
    </source>
</evidence>
<evidence type="ECO:0000259" key="4">
    <source>
        <dbReference type="PROSITE" id="PS01124"/>
    </source>
</evidence>
<proteinExistence type="predicted"/>
<gene>
    <name evidence="5" type="ORF">FZ942_19570</name>
</gene>
<dbReference type="GO" id="GO:0043565">
    <property type="term" value="F:sequence-specific DNA binding"/>
    <property type="evidence" value="ECO:0007669"/>
    <property type="project" value="InterPro"/>
</dbReference>
<dbReference type="GO" id="GO:0003700">
    <property type="term" value="F:DNA-binding transcription factor activity"/>
    <property type="evidence" value="ECO:0007669"/>
    <property type="project" value="InterPro"/>
</dbReference>
<dbReference type="SMART" id="SM00342">
    <property type="entry name" value="HTH_ARAC"/>
    <property type="match status" value="1"/>
</dbReference>
<dbReference type="PROSITE" id="PS01124">
    <property type="entry name" value="HTH_ARAC_FAMILY_2"/>
    <property type="match status" value="1"/>
</dbReference>
<dbReference type="PANTHER" id="PTHR46796">
    <property type="entry name" value="HTH-TYPE TRANSCRIPTIONAL ACTIVATOR RHAS-RELATED"/>
    <property type="match status" value="1"/>
</dbReference>
<keyword evidence="6" id="KW-1185">Reference proteome</keyword>
<evidence type="ECO:0000256" key="3">
    <source>
        <dbReference type="ARBA" id="ARBA00023163"/>
    </source>
</evidence>
<dbReference type="EMBL" id="VTTN01000007">
    <property type="protein sequence ID" value="KAA0594992.1"/>
    <property type="molecule type" value="Genomic_DNA"/>
</dbReference>
<dbReference type="InterPro" id="IPR009057">
    <property type="entry name" value="Homeodomain-like_sf"/>
</dbReference>
<comment type="caution">
    <text evidence="5">The sequence shown here is derived from an EMBL/GenBank/DDBJ whole genome shotgun (WGS) entry which is preliminary data.</text>
</comment>
<dbReference type="InterPro" id="IPR018060">
    <property type="entry name" value="HTH_AraC"/>
</dbReference>
<evidence type="ECO:0000256" key="1">
    <source>
        <dbReference type="ARBA" id="ARBA00023015"/>
    </source>
</evidence>